<dbReference type="InterPro" id="IPR009057">
    <property type="entry name" value="Homeodomain-like_sf"/>
</dbReference>
<dbReference type="SUPFAM" id="SSF46689">
    <property type="entry name" value="Homeodomain-like"/>
    <property type="match status" value="2"/>
</dbReference>
<dbReference type="InterPro" id="IPR050204">
    <property type="entry name" value="AraC_XylS_family_regulators"/>
</dbReference>
<dbReference type="SMART" id="SM00342">
    <property type="entry name" value="HTH_ARAC"/>
    <property type="match status" value="1"/>
</dbReference>
<comment type="subcellular location">
    <subcellularLocation>
        <location evidence="1">Cytoplasm</location>
    </subcellularLocation>
</comment>
<dbReference type="PROSITE" id="PS01124">
    <property type="entry name" value="HTH_ARAC_FAMILY_2"/>
    <property type="match status" value="1"/>
</dbReference>
<evidence type="ECO:0000256" key="5">
    <source>
        <dbReference type="ARBA" id="ARBA00037345"/>
    </source>
</evidence>
<evidence type="ECO:0000256" key="3">
    <source>
        <dbReference type="ARBA" id="ARBA00023125"/>
    </source>
</evidence>
<keyword evidence="4" id="KW-0804">Transcription</keyword>
<dbReference type="Gene3D" id="2.60.120.10">
    <property type="entry name" value="Jelly Rolls"/>
    <property type="match status" value="1"/>
</dbReference>
<dbReference type="AlphaFoldDB" id="A0A0Q0X4P1"/>
<keyword evidence="8" id="KW-1185">Reference proteome</keyword>
<dbReference type="GO" id="GO:0009893">
    <property type="term" value="P:positive regulation of metabolic process"/>
    <property type="evidence" value="ECO:0007669"/>
    <property type="project" value="UniProtKB-ARBA"/>
</dbReference>
<dbReference type="PANTHER" id="PTHR46796:SF10">
    <property type="entry name" value="TRANSCRIPTIONAL ACTIVATOR FEAR"/>
    <property type="match status" value="1"/>
</dbReference>
<evidence type="ECO:0000256" key="1">
    <source>
        <dbReference type="ARBA" id="ARBA00004496"/>
    </source>
</evidence>
<keyword evidence="3" id="KW-0238">DNA-binding</keyword>
<dbReference type="GO" id="GO:0043565">
    <property type="term" value="F:sequence-specific DNA binding"/>
    <property type="evidence" value="ECO:0007669"/>
    <property type="project" value="InterPro"/>
</dbReference>
<evidence type="ECO:0000259" key="6">
    <source>
        <dbReference type="PROSITE" id="PS01124"/>
    </source>
</evidence>
<dbReference type="SUPFAM" id="SSF51182">
    <property type="entry name" value="RmlC-like cupins"/>
    <property type="match status" value="1"/>
</dbReference>
<dbReference type="InterPro" id="IPR013096">
    <property type="entry name" value="Cupin_2"/>
</dbReference>
<dbReference type="Pfam" id="PF07883">
    <property type="entry name" value="Cupin_2"/>
    <property type="match status" value="1"/>
</dbReference>
<evidence type="ECO:0000313" key="7">
    <source>
        <dbReference type="EMBL" id="KQB54926.1"/>
    </source>
</evidence>
<comment type="caution">
    <text evidence="7">The sequence shown here is derived from an EMBL/GenBank/DDBJ whole genome shotgun (WGS) entry which is preliminary data.</text>
</comment>
<dbReference type="STRING" id="1563157.AQS70_20205"/>
<dbReference type="InterPro" id="IPR018062">
    <property type="entry name" value="HTH_AraC-typ_CS"/>
</dbReference>
<dbReference type="GO" id="GO:0003700">
    <property type="term" value="F:DNA-binding transcription factor activity"/>
    <property type="evidence" value="ECO:0007669"/>
    <property type="project" value="InterPro"/>
</dbReference>
<evidence type="ECO:0000313" key="8">
    <source>
        <dbReference type="Proteomes" id="UP000050342"/>
    </source>
</evidence>
<dbReference type="PROSITE" id="PS00041">
    <property type="entry name" value="HTH_ARAC_FAMILY_1"/>
    <property type="match status" value="1"/>
</dbReference>
<dbReference type="Proteomes" id="UP000050342">
    <property type="component" value="Unassembled WGS sequence"/>
</dbReference>
<dbReference type="OrthoDB" id="5996070at2"/>
<dbReference type="Gene3D" id="1.10.10.60">
    <property type="entry name" value="Homeodomain-like"/>
    <property type="match status" value="1"/>
</dbReference>
<dbReference type="InterPro" id="IPR018060">
    <property type="entry name" value="HTH_AraC"/>
</dbReference>
<dbReference type="RefSeq" id="WP_055101685.1">
    <property type="nucleotide sequence ID" value="NZ_LLWH01000037.1"/>
</dbReference>
<evidence type="ECO:0000256" key="4">
    <source>
        <dbReference type="ARBA" id="ARBA00023163"/>
    </source>
</evidence>
<dbReference type="Pfam" id="PF12833">
    <property type="entry name" value="HTH_18"/>
    <property type="match status" value="1"/>
</dbReference>
<dbReference type="EMBL" id="LLWH01000037">
    <property type="protein sequence ID" value="KQB54926.1"/>
    <property type="molecule type" value="Genomic_DNA"/>
</dbReference>
<name>A0A0Q0X4P1_9PSED</name>
<dbReference type="PANTHER" id="PTHR46796">
    <property type="entry name" value="HTH-TYPE TRANSCRIPTIONAL ACTIVATOR RHAS-RELATED"/>
    <property type="match status" value="1"/>
</dbReference>
<evidence type="ECO:0000256" key="2">
    <source>
        <dbReference type="ARBA" id="ARBA00023015"/>
    </source>
</evidence>
<sequence length="251" mass="27219">MSQILSVRHYRQDVIAHSHEHAQVVISLSGTLDFEVDGQGCLLRQQHLLVVPVGAHHTCGSEQGSQCLVLDVPGHDWLGESLGSHADASRRLLDNTGHLSLDAKQHQLVTWLAASPVSDPIIARQGAILLLASLNTDSESVTAKRLPFAALNAYIDQNLAYPLQVMDLARIAGLSCARLHARFLSECGQTPMDYIRQRRLNSALALLRHSALPIGEVANRVGYASQSAFSAAILREFGASPSILRRESGDN</sequence>
<dbReference type="InterPro" id="IPR014710">
    <property type="entry name" value="RmlC-like_jellyroll"/>
</dbReference>
<keyword evidence="2" id="KW-0805">Transcription regulation</keyword>
<proteinExistence type="predicted"/>
<organism evidence="7 8">
    <name type="scientific">Pseudomonas endophytica</name>
    <dbReference type="NCBI Taxonomy" id="1563157"/>
    <lineage>
        <taxon>Bacteria</taxon>
        <taxon>Pseudomonadati</taxon>
        <taxon>Pseudomonadota</taxon>
        <taxon>Gammaproteobacteria</taxon>
        <taxon>Pseudomonadales</taxon>
        <taxon>Pseudomonadaceae</taxon>
        <taxon>Pseudomonas</taxon>
    </lineage>
</organism>
<dbReference type="InterPro" id="IPR011051">
    <property type="entry name" value="RmlC_Cupin_sf"/>
</dbReference>
<dbReference type="GO" id="GO:0005737">
    <property type="term" value="C:cytoplasm"/>
    <property type="evidence" value="ECO:0007669"/>
    <property type="project" value="UniProtKB-SubCell"/>
</dbReference>
<protein>
    <submittedName>
        <fullName evidence="7">AraC family transcriptional regulator</fullName>
    </submittedName>
</protein>
<comment type="function">
    <text evidence="5">Regulatory protein of the TOL plasmid xyl operons. XylS activates the xylXYZLTEGFJQKIH operon required for the degradation of toluene, m-xylene and p-xylene.</text>
</comment>
<feature type="domain" description="HTH araC/xylS-type" evidence="6">
    <location>
        <begin position="149"/>
        <end position="247"/>
    </location>
</feature>
<gene>
    <name evidence="7" type="ORF">AQS70_20205</name>
</gene>
<accession>A0A0Q0X4P1</accession>
<reference evidence="7 8" key="1">
    <citation type="submission" date="2015-10" db="EMBL/GenBank/DDBJ databases">
        <title>Pseudomonas helleri sp. nov. and Pseudomonas weihenstephanensis sp. nov., isolated from raw cows milk.</title>
        <authorList>
            <person name="Von Neubeck M."/>
            <person name="Huptas C."/>
            <person name="Wenning M."/>
            <person name="Scherer S."/>
        </authorList>
    </citation>
    <scope>NUCLEOTIDE SEQUENCE [LARGE SCALE GENOMIC DNA]</scope>
    <source>
        <strain evidence="7 8">BSTT44</strain>
    </source>
</reference>